<dbReference type="GO" id="GO:0003723">
    <property type="term" value="F:RNA binding"/>
    <property type="evidence" value="ECO:0007669"/>
    <property type="project" value="TreeGrafter"/>
</dbReference>
<organism evidence="5 6">
    <name type="scientific">Wallemia mellicola</name>
    <dbReference type="NCBI Taxonomy" id="1708541"/>
    <lineage>
        <taxon>Eukaryota</taxon>
        <taxon>Fungi</taxon>
        <taxon>Dikarya</taxon>
        <taxon>Basidiomycota</taxon>
        <taxon>Wallemiomycotina</taxon>
        <taxon>Wallemiomycetes</taxon>
        <taxon>Wallemiales</taxon>
        <taxon>Wallemiaceae</taxon>
        <taxon>Wallemia</taxon>
    </lineage>
</organism>
<evidence type="ECO:0000256" key="3">
    <source>
        <dbReference type="ARBA" id="ARBA00022694"/>
    </source>
</evidence>
<evidence type="ECO:0000256" key="4">
    <source>
        <dbReference type="SAM" id="MobiDB-lite"/>
    </source>
</evidence>
<dbReference type="Gene3D" id="3.20.20.140">
    <property type="entry name" value="Metal-dependent hydrolases"/>
    <property type="match status" value="1"/>
</dbReference>
<proteinExistence type="inferred from homology"/>
<evidence type="ECO:0000256" key="2">
    <source>
        <dbReference type="ARBA" id="ARBA00007331"/>
    </source>
</evidence>
<evidence type="ECO:0000313" key="6">
    <source>
        <dbReference type="Proteomes" id="UP000307169"/>
    </source>
</evidence>
<keyword evidence="3" id="KW-0819">tRNA processing</keyword>
<name>A0A4T0P4A2_9BASI</name>
<reference evidence="5 6" key="1">
    <citation type="submission" date="2019-03" db="EMBL/GenBank/DDBJ databases">
        <title>Sequencing 25 genomes of Wallemia mellicola.</title>
        <authorList>
            <person name="Gostincar C."/>
        </authorList>
    </citation>
    <scope>NUCLEOTIDE SEQUENCE [LARGE SCALE GENOMIC DNA]</scope>
    <source>
        <strain evidence="5 6">EXF-1262</strain>
    </source>
</reference>
<protein>
    <submittedName>
        <fullName evidence="5">PHP domain-like protein</fullName>
    </submittedName>
</protein>
<dbReference type="GO" id="GO:0008033">
    <property type="term" value="P:tRNA processing"/>
    <property type="evidence" value="ECO:0007669"/>
    <property type="project" value="UniProtKB-KW"/>
</dbReference>
<dbReference type="AlphaFoldDB" id="A0A4T0P4A2"/>
<comment type="similarity">
    <text evidence="2">Belongs to the eukaryotic/archaeal RNase P protein component 3 family.</text>
</comment>
<comment type="caution">
    <text evidence="5">The sequence shown here is derived from an EMBL/GenBank/DDBJ whole genome shotgun (WGS) entry which is preliminary data.</text>
</comment>
<dbReference type="SUPFAM" id="SSF89550">
    <property type="entry name" value="PHP domain-like"/>
    <property type="match status" value="1"/>
</dbReference>
<dbReference type="GO" id="GO:0005655">
    <property type="term" value="C:nucleolar ribonuclease P complex"/>
    <property type="evidence" value="ECO:0007669"/>
    <property type="project" value="TreeGrafter"/>
</dbReference>
<gene>
    <name evidence="5" type="ORF">E3Q17_00030</name>
</gene>
<evidence type="ECO:0000256" key="1">
    <source>
        <dbReference type="ARBA" id="ARBA00004123"/>
    </source>
</evidence>
<sequence>MFADLNIPFIYTENAIANKKKGKTPTNSLQIDRDDSELQWSGINSNDRKSLETRTRMLIHLGYRVLAYEHYVKNFSIASNSNPFPQNRPVFPDLDTRTTSATRSIIQLRRLTIELDEGTAVSSQISQAASSVFSGYDILAVKVVGPNSFNNACLNMAAPSPFAINIIQIDLAANTRLPFFFKRNTAGKAISDGAFFEICYGGALDGSNEYGRRNLIAGVKEIVRVTGGKGIIFSSNVKNALHLRSPYDVINLGTVFGINQATAKEALFGNCKALISNAESRRLFKGIFDTPKIHQAPSKRANTEESTNNNNTKNKKAKRQQE</sequence>
<dbReference type="Pfam" id="PF01876">
    <property type="entry name" value="RNase_P_p30"/>
    <property type="match status" value="1"/>
</dbReference>
<dbReference type="InterPro" id="IPR016195">
    <property type="entry name" value="Pol/histidinol_Pase-like"/>
</dbReference>
<dbReference type="PANTHER" id="PTHR13031">
    <property type="entry name" value="RIBONUCLEASE P SUBUNIT P30"/>
    <property type="match status" value="1"/>
</dbReference>
<dbReference type="InterPro" id="IPR002738">
    <property type="entry name" value="RNase_P_p30"/>
</dbReference>
<dbReference type="Proteomes" id="UP000307169">
    <property type="component" value="Unassembled WGS sequence"/>
</dbReference>
<dbReference type="PANTHER" id="PTHR13031:SF0">
    <property type="entry name" value="RIBONUCLEASE P PROTEIN SUBUNIT P30"/>
    <property type="match status" value="1"/>
</dbReference>
<comment type="subcellular location">
    <subcellularLocation>
        <location evidence="1">Nucleus</location>
    </subcellularLocation>
</comment>
<dbReference type="EMBL" id="SPRH01000001">
    <property type="protein sequence ID" value="TIC04976.1"/>
    <property type="molecule type" value="Genomic_DNA"/>
</dbReference>
<feature type="compositionally biased region" description="Basic residues" evidence="4">
    <location>
        <begin position="313"/>
        <end position="322"/>
    </location>
</feature>
<evidence type="ECO:0000313" key="5">
    <source>
        <dbReference type="EMBL" id="TIC04976.1"/>
    </source>
</evidence>
<accession>A0A4T0P4A2</accession>
<feature type="region of interest" description="Disordered" evidence="4">
    <location>
        <begin position="294"/>
        <end position="322"/>
    </location>
</feature>